<dbReference type="STRING" id="874156.GCA_001021555_01424"/>
<keyword evidence="3" id="KW-1185">Reference proteome</keyword>
<feature type="transmembrane region" description="Helical" evidence="1">
    <location>
        <begin position="12"/>
        <end position="33"/>
    </location>
</feature>
<gene>
    <name evidence="2" type="ORF">AAV99_09450</name>
</gene>
<protein>
    <submittedName>
        <fullName evidence="2">Uncharacterized protein</fullName>
    </submittedName>
</protein>
<feature type="transmembrane region" description="Helical" evidence="1">
    <location>
        <begin position="39"/>
        <end position="57"/>
    </location>
</feature>
<organism evidence="2 3">
    <name type="scientific">Aurantiacibacter marinus</name>
    <dbReference type="NCBI Taxonomy" id="874156"/>
    <lineage>
        <taxon>Bacteria</taxon>
        <taxon>Pseudomonadati</taxon>
        <taxon>Pseudomonadota</taxon>
        <taxon>Alphaproteobacteria</taxon>
        <taxon>Sphingomonadales</taxon>
        <taxon>Erythrobacteraceae</taxon>
        <taxon>Aurantiacibacter</taxon>
    </lineage>
</organism>
<dbReference type="Proteomes" id="UP000053455">
    <property type="component" value="Unassembled WGS sequence"/>
</dbReference>
<comment type="caution">
    <text evidence="2">The sequence shown here is derived from an EMBL/GenBank/DDBJ whole genome shotgun (WGS) entry which is preliminary data.</text>
</comment>
<dbReference type="OrthoDB" id="7429125at2"/>
<dbReference type="PATRIC" id="fig|874156.12.peg.1939"/>
<dbReference type="EMBL" id="LBHU01000002">
    <property type="protein sequence ID" value="KLI63909.1"/>
    <property type="molecule type" value="Genomic_DNA"/>
</dbReference>
<evidence type="ECO:0000313" key="3">
    <source>
        <dbReference type="Proteomes" id="UP000053455"/>
    </source>
</evidence>
<keyword evidence="1" id="KW-1133">Transmembrane helix</keyword>
<reference evidence="2 3" key="1">
    <citation type="submission" date="2015-04" db="EMBL/GenBank/DDBJ databases">
        <title>The draft genome sequence of Erythrobacter marinus HWDM-33.</title>
        <authorList>
            <person name="Zhuang L."/>
            <person name="Liu Y."/>
            <person name="Shao Z."/>
        </authorList>
    </citation>
    <scope>NUCLEOTIDE SEQUENCE [LARGE SCALE GENOMIC DNA]</scope>
    <source>
        <strain evidence="2 3">HWDM-33</strain>
    </source>
</reference>
<keyword evidence="1" id="KW-0472">Membrane</keyword>
<sequence length="136" mass="14444">MATVKSRKNRAPLNLAMGLVGLLSVFTIIAAELLALPKAIVPICAAAMIISLAVMFFTRRSDEYTLALWSAGTNAAFAAIIGWLIIGPFAAGVMEGFNAAHEGREAERNFSYAAGSGFSIIAFYVVFNIKRLTGAL</sequence>
<dbReference type="RefSeq" id="WP_047093725.1">
    <property type="nucleotide sequence ID" value="NZ_LBHU01000002.1"/>
</dbReference>
<feature type="transmembrane region" description="Helical" evidence="1">
    <location>
        <begin position="64"/>
        <end position="90"/>
    </location>
</feature>
<proteinExistence type="predicted"/>
<name>A0A0H0XNK1_9SPHN</name>
<accession>A0A0H0XNK1</accession>
<keyword evidence="1" id="KW-0812">Transmembrane</keyword>
<evidence type="ECO:0000313" key="2">
    <source>
        <dbReference type="EMBL" id="KLI63909.1"/>
    </source>
</evidence>
<feature type="transmembrane region" description="Helical" evidence="1">
    <location>
        <begin position="110"/>
        <end position="129"/>
    </location>
</feature>
<dbReference type="AlphaFoldDB" id="A0A0H0XNK1"/>
<evidence type="ECO:0000256" key="1">
    <source>
        <dbReference type="SAM" id="Phobius"/>
    </source>
</evidence>